<accession>A0AAD6UPZ1</accession>
<gene>
    <name evidence="1" type="ORF">GGX14DRAFT_406627</name>
</gene>
<evidence type="ECO:0000313" key="2">
    <source>
        <dbReference type="Proteomes" id="UP001219525"/>
    </source>
</evidence>
<dbReference type="Proteomes" id="UP001219525">
    <property type="component" value="Unassembled WGS sequence"/>
</dbReference>
<organism evidence="1 2">
    <name type="scientific">Mycena pura</name>
    <dbReference type="NCBI Taxonomy" id="153505"/>
    <lineage>
        <taxon>Eukaryota</taxon>
        <taxon>Fungi</taxon>
        <taxon>Dikarya</taxon>
        <taxon>Basidiomycota</taxon>
        <taxon>Agaricomycotina</taxon>
        <taxon>Agaricomycetes</taxon>
        <taxon>Agaricomycetidae</taxon>
        <taxon>Agaricales</taxon>
        <taxon>Marasmiineae</taxon>
        <taxon>Mycenaceae</taxon>
        <taxon>Mycena</taxon>
    </lineage>
</organism>
<protein>
    <submittedName>
        <fullName evidence="1">Uncharacterized protein</fullName>
    </submittedName>
</protein>
<evidence type="ECO:0000313" key="1">
    <source>
        <dbReference type="EMBL" id="KAJ7192081.1"/>
    </source>
</evidence>
<dbReference type="AlphaFoldDB" id="A0AAD6UPZ1"/>
<comment type="caution">
    <text evidence="1">The sequence shown here is derived from an EMBL/GenBank/DDBJ whole genome shotgun (WGS) entry which is preliminary data.</text>
</comment>
<reference evidence="1" key="1">
    <citation type="submission" date="2023-03" db="EMBL/GenBank/DDBJ databases">
        <title>Massive genome expansion in bonnet fungi (Mycena s.s.) driven by repeated elements and novel gene families across ecological guilds.</title>
        <authorList>
            <consortium name="Lawrence Berkeley National Laboratory"/>
            <person name="Harder C.B."/>
            <person name="Miyauchi S."/>
            <person name="Viragh M."/>
            <person name="Kuo A."/>
            <person name="Thoen E."/>
            <person name="Andreopoulos B."/>
            <person name="Lu D."/>
            <person name="Skrede I."/>
            <person name="Drula E."/>
            <person name="Henrissat B."/>
            <person name="Morin E."/>
            <person name="Kohler A."/>
            <person name="Barry K."/>
            <person name="LaButti K."/>
            <person name="Morin E."/>
            <person name="Salamov A."/>
            <person name="Lipzen A."/>
            <person name="Mereny Z."/>
            <person name="Hegedus B."/>
            <person name="Baldrian P."/>
            <person name="Stursova M."/>
            <person name="Weitz H."/>
            <person name="Taylor A."/>
            <person name="Grigoriev I.V."/>
            <person name="Nagy L.G."/>
            <person name="Martin F."/>
            <person name="Kauserud H."/>
        </authorList>
    </citation>
    <scope>NUCLEOTIDE SEQUENCE</scope>
    <source>
        <strain evidence="1">9144</strain>
    </source>
</reference>
<keyword evidence="2" id="KW-1185">Reference proteome</keyword>
<dbReference type="EMBL" id="JARJCW010000124">
    <property type="protein sequence ID" value="KAJ7192081.1"/>
    <property type="molecule type" value="Genomic_DNA"/>
</dbReference>
<name>A0AAD6UPZ1_9AGAR</name>
<sequence length="226" mass="23689">MTPVPCYACGCRGCISTNGLSEFGWGVPAPRNVVGRVEFRSWDLLAPFSRHLGWCTPRPTLCNRRRLRWSLGSLALRDNSCLDVGVRVISEAVRTVSDAQPSDLRPRQYLIILIVAPAEAVGYPAEGTGYLGEAGGPVPLDSDVMPRVAAVRLLLFRLAELWSARRAATPIMAGVQANVTSAGAATYTPVASGAELGVGMGADGCGHEHGSGCGLRLRASGSGAGN</sequence>
<proteinExistence type="predicted"/>